<evidence type="ECO:0000313" key="3">
    <source>
        <dbReference type="Proteomes" id="UP000028504"/>
    </source>
</evidence>
<accession>A0ABN4DBR6</accession>
<feature type="compositionally biased region" description="Basic and acidic residues" evidence="1">
    <location>
        <begin position="108"/>
        <end position="117"/>
    </location>
</feature>
<feature type="region of interest" description="Disordered" evidence="1">
    <location>
        <begin position="363"/>
        <end position="406"/>
    </location>
</feature>
<organism evidence="2 3">
    <name type="scientific">Corynebacterium atypicum</name>
    <dbReference type="NCBI Taxonomy" id="191610"/>
    <lineage>
        <taxon>Bacteria</taxon>
        <taxon>Bacillati</taxon>
        <taxon>Actinomycetota</taxon>
        <taxon>Actinomycetes</taxon>
        <taxon>Mycobacteriales</taxon>
        <taxon>Corynebacteriaceae</taxon>
        <taxon>Corynebacterium</taxon>
    </lineage>
</organism>
<name>A0ABN4DBR6_9CORY</name>
<feature type="region of interest" description="Disordered" evidence="1">
    <location>
        <begin position="96"/>
        <end position="128"/>
    </location>
</feature>
<dbReference type="Proteomes" id="UP000028504">
    <property type="component" value="Chromosome"/>
</dbReference>
<dbReference type="EMBL" id="CP008944">
    <property type="protein sequence ID" value="AIG63833.1"/>
    <property type="molecule type" value="Genomic_DNA"/>
</dbReference>
<reference evidence="2 3" key="1">
    <citation type="submission" date="2014-07" db="EMBL/GenBank/DDBJ databases">
        <title>Complete genome sequence of Corynebacterium atypicum DSM 44849: identifiction of the mycolic acid biosynthesis genes.</title>
        <authorList>
            <person name="Tippelt A."/>
            <person name="Mollmann S."/>
            <person name="Albersmeier A."/>
            <person name="Jaenicke S."/>
            <person name="Ruckert C."/>
            <person name="Tauch A."/>
        </authorList>
    </citation>
    <scope>NUCLEOTIDE SEQUENCE [LARGE SCALE GENOMIC DNA]</scope>
    <source>
        <strain evidence="2 3">R2070</strain>
    </source>
</reference>
<sequence length="406" mass="42020">MPTVLGLLPPRVDVLEDAEYPQSPAHITAALDSLSPEERATLNSLVRTGGDYFSPAPGDHSRASTLAALESAGLIRGVDKHRAHVPRAVADALAGRTHRNIPLSDPLGRPRDAKPGDKPSATKAHSLCAESGDAVAAAEAPADAVAAGATESTQGNQHENFAATGQGLEATRLAAELLENLGRQPASLVRSGGIAVRELRRLAHELRVSHTQTLRLISALLSSQLIGVGYPNNLEGEADTTKERILAPTDSASSWAQAELPERWAELVYGWAKATLAPWQVTKNVHALHPDSFCPQLPAARAAVLRPLAQTPPGTSAPAARLAAAAAFDAPLIALNIPEPAIAEALDAAVFFGCAIEVAGPVQGGHSDTEASPSTTFAPASGAPCASSPASTPDAPCYALSRLGRR</sequence>
<feature type="compositionally biased region" description="Low complexity" evidence="1">
    <location>
        <begin position="378"/>
        <end position="396"/>
    </location>
</feature>
<evidence type="ECO:0000256" key="1">
    <source>
        <dbReference type="SAM" id="MobiDB-lite"/>
    </source>
</evidence>
<gene>
    <name evidence="2" type="ORF">CATYP_03095</name>
</gene>
<evidence type="ECO:0008006" key="4">
    <source>
        <dbReference type="Google" id="ProtNLM"/>
    </source>
</evidence>
<proteinExistence type="predicted"/>
<evidence type="ECO:0000313" key="2">
    <source>
        <dbReference type="EMBL" id="AIG63833.1"/>
    </source>
</evidence>
<keyword evidence="3" id="KW-1185">Reference proteome</keyword>
<protein>
    <recommendedName>
        <fullName evidence="4">DUF222 domain-containing protein</fullName>
    </recommendedName>
</protein>